<evidence type="ECO:0000313" key="3">
    <source>
        <dbReference type="EMBL" id="OEU07259.1"/>
    </source>
</evidence>
<feature type="compositionally biased region" description="Low complexity" evidence="1">
    <location>
        <begin position="277"/>
        <end position="287"/>
    </location>
</feature>
<reference evidence="3 4" key="1">
    <citation type="submission" date="2016-09" db="EMBL/GenBank/DDBJ databases">
        <title>Extensive genetic diversity and differential bi-allelic expression allows diatom success in the polar Southern Ocean.</title>
        <authorList>
            <consortium name="DOE Joint Genome Institute"/>
            <person name="Mock T."/>
            <person name="Otillar R.P."/>
            <person name="Strauss J."/>
            <person name="Dupont C."/>
            <person name="Frickenhaus S."/>
            <person name="Maumus F."/>
            <person name="Mcmullan M."/>
            <person name="Sanges R."/>
            <person name="Schmutz J."/>
            <person name="Toseland A."/>
            <person name="Valas R."/>
            <person name="Veluchamy A."/>
            <person name="Ward B.J."/>
            <person name="Allen A."/>
            <person name="Barry K."/>
            <person name="Falciatore A."/>
            <person name="Ferrante M."/>
            <person name="Fortunato A.E."/>
            <person name="Gloeckner G."/>
            <person name="Gruber A."/>
            <person name="Hipkin R."/>
            <person name="Janech M."/>
            <person name="Kroth P."/>
            <person name="Leese F."/>
            <person name="Lindquist E."/>
            <person name="Lyon B.R."/>
            <person name="Martin J."/>
            <person name="Mayer C."/>
            <person name="Parker M."/>
            <person name="Quesneville H."/>
            <person name="Raymond J."/>
            <person name="Uhlig C."/>
            <person name="Valentin K.U."/>
            <person name="Worden A.Z."/>
            <person name="Armbrust E.V."/>
            <person name="Bowler C."/>
            <person name="Green B."/>
            <person name="Moulton V."/>
            <person name="Van Oosterhout C."/>
            <person name="Grigoriev I."/>
        </authorList>
    </citation>
    <scope>NUCLEOTIDE SEQUENCE [LARGE SCALE GENOMIC DNA]</scope>
    <source>
        <strain evidence="3 4">CCMP1102</strain>
    </source>
</reference>
<dbReference type="OrthoDB" id="2121828at2759"/>
<gene>
    <name evidence="3" type="ORF">FRACYDRAFT_251358</name>
</gene>
<feature type="compositionally biased region" description="Acidic residues" evidence="1">
    <location>
        <begin position="509"/>
        <end position="518"/>
    </location>
</feature>
<protein>
    <recommendedName>
        <fullName evidence="5">Plastocyanin-like domain-containing protein</fullName>
    </recommendedName>
</protein>
<dbReference type="AlphaFoldDB" id="A0A1E7EMT5"/>
<dbReference type="EMBL" id="KV784387">
    <property type="protein sequence ID" value="OEU07259.1"/>
    <property type="molecule type" value="Genomic_DNA"/>
</dbReference>
<feature type="region of interest" description="Disordered" evidence="1">
    <location>
        <begin position="487"/>
        <end position="570"/>
    </location>
</feature>
<evidence type="ECO:0008006" key="5">
    <source>
        <dbReference type="Google" id="ProtNLM"/>
    </source>
</evidence>
<dbReference type="Proteomes" id="UP000095751">
    <property type="component" value="Unassembled WGS sequence"/>
</dbReference>
<feature type="region of interest" description="Disordered" evidence="1">
    <location>
        <begin position="262"/>
        <end position="295"/>
    </location>
</feature>
<sequence length="753" mass="83498">MSSFSLCVTLIIVTLFVLFTSAADVVVAAVSGAEIVSNTSTTTNDDSSSSYTYNRELTYPEIWDVDELQLEEPNKIITLDLDWLEINPGFRDDENENEYKNDANSSSSFSSSTTTTTSTPFVTRALGGSVPGPTIKVSPGTTVKIKFRNKLTYQPESRSSRRFDIIDIDSSDSSSSSYDLSRLNKFNDPDTANLHCHGCHISSVLPSDDTTIQVGPNTEYDYEFTFPLDHSPGMYWLHPHHHGSSSIHLVGGAALAIIVKDKESPTTNNKDNDNSDSDNISSTDSTTIRNKDTDTDTVTSVKERILIFQDWDIPEAIQVARMAGDQILEQNWIENIQNKRVGASIGQRFVTVNGMYHPIITSSSSSSPSSLNSDTNTNSNSMECGKFERWRMLYAGWQDLPLNFGVQDNNNNGANCEFYLLAKDGIYITDYPRGPMMTTNNDNNNNNNLLPIPPGGRTELMVRCNRTGTTKFEALGRRNILTIQVNCDSDNDTDSDDVSNSNSTTTAIDDNDDEDDNDTQSVDETTTDDQGRNQTQIQTQTQITSTATKAVPIVEDGDESSSMSSSSSIPPPLVLLADKENENNNENNCNNVVPDYLQSVLDDDTTTVAPGCSCGTQFDGYDDTSTINDEIYRPGNRFIHTSYLGATIERKLLGMDEHSYHQHVYPFQLIDFPTARSSTGDNDNDYFKIGDWHDTYLDNNQKRSAGASGTTNTDGHVTIRYRTTTFAGKIMIHLCVKEDGIVPFRNRHFIDER</sequence>
<evidence type="ECO:0000256" key="1">
    <source>
        <dbReference type="SAM" id="MobiDB-lite"/>
    </source>
</evidence>
<feature type="compositionally biased region" description="Low complexity" evidence="1">
    <location>
        <begin position="105"/>
        <end position="119"/>
    </location>
</feature>
<evidence type="ECO:0000256" key="2">
    <source>
        <dbReference type="SAM" id="SignalP"/>
    </source>
</evidence>
<accession>A0A1E7EMT5</accession>
<keyword evidence="4" id="KW-1185">Reference proteome</keyword>
<proteinExistence type="predicted"/>
<name>A0A1E7EMT5_9STRA</name>
<feature type="signal peptide" evidence="2">
    <location>
        <begin position="1"/>
        <end position="22"/>
    </location>
</feature>
<dbReference type="InParanoid" id="A0A1E7EMT5"/>
<dbReference type="Gene3D" id="2.60.40.420">
    <property type="entry name" value="Cupredoxins - blue copper proteins"/>
    <property type="match status" value="3"/>
</dbReference>
<evidence type="ECO:0000313" key="4">
    <source>
        <dbReference type="Proteomes" id="UP000095751"/>
    </source>
</evidence>
<dbReference type="KEGG" id="fcy:FRACYDRAFT_251358"/>
<organism evidence="3 4">
    <name type="scientific">Fragilariopsis cylindrus CCMP1102</name>
    <dbReference type="NCBI Taxonomy" id="635003"/>
    <lineage>
        <taxon>Eukaryota</taxon>
        <taxon>Sar</taxon>
        <taxon>Stramenopiles</taxon>
        <taxon>Ochrophyta</taxon>
        <taxon>Bacillariophyta</taxon>
        <taxon>Bacillariophyceae</taxon>
        <taxon>Bacillariophycidae</taxon>
        <taxon>Bacillariales</taxon>
        <taxon>Bacillariaceae</taxon>
        <taxon>Fragilariopsis</taxon>
    </lineage>
</organism>
<dbReference type="SUPFAM" id="SSF49503">
    <property type="entry name" value="Cupredoxins"/>
    <property type="match status" value="1"/>
</dbReference>
<keyword evidence="2" id="KW-0732">Signal</keyword>
<feature type="compositionally biased region" description="Low complexity" evidence="1">
    <location>
        <begin position="534"/>
        <end position="546"/>
    </location>
</feature>
<dbReference type="InterPro" id="IPR008972">
    <property type="entry name" value="Cupredoxin"/>
</dbReference>
<feature type="chain" id="PRO_5009192015" description="Plastocyanin-like domain-containing protein" evidence="2">
    <location>
        <begin position="23"/>
        <end position="753"/>
    </location>
</feature>
<feature type="region of interest" description="Disordered" evidence="1">
    <location>
        <begin position="361"/>
        <end position="380"/>
    </location>
</feature>
<feature type="region of interest" description="Disordered" evidence="1">
    <location>
        <begin position="92"/>
        <end position="124"/>
    </location>
</feature>